<protein>
    <recommendedName>
        <fullName evidence="3">Peptide chain release factor 1 (ERF1)</fullName>
    </recommendedName>
</protein>
<keyword evidence="2" id="KW-1185">Reference proteome</keyword>
<evidence type="ECO:0008006" key="3">
    <source>
        <dbReference type="Google" id="ProtNLM"/>
    </source>
</evidence>
<dbReference type="STRING" id="1190417.SAMN05660690_3601"/>
<evidence type="ECO:0000313" key="1">
    <source>
        <dbReference type="EMBL" id="SDD15984.1"/>
    </source>
</evidence>
<gene>
    <name evidence="1" type="ORF">SAMN05660690_3601</name>
</gene>
<dbReference type="InterPro" id="IPR040701">
    <property type="entry name" value="Bact_RF_family2"/>
</dbReference>
<dbReference type="Proteomes" id="UP000199416">
    <property type="component" value="Unassembled WGS sequence"/>
</dbReference>
<dbReference type="InterPro" id="IPR042226">
    <property type="entry name" value="eFR1_2_sf"/>
</dbReference>
<accession>A0A1G6SH62</accession>
<dbReference type="EMBL" id="FMZF01000005">
    <property type="protein sequence ID" value="SDD15984.1"/>
    <property type="molecule type" value="Genomic_DNA"/>
</dbReference>
<name>A0A1G6SH62_9ACTN</name>
<proteinExistence type="predicted"/>
<dbReference type="Gene3D" id="3.30.420.60">
    <property type="entry name" value="eRF1 domain 2"/>
    <property type="match status" value="1"/>
</dbReference>
<reference evidence="2" key="1">
    <citation type="submission" date="2016-10" db="EMBL/GenBank/DDBJ databases">
        <authorList>
            <person name="Varghese N."/>
            <person name="Submissions S."/>
        </authorList>
    </citation>
    <scope>NUCLEOTIDE SEQUENCE [LARGE SCALE GENOMIC DNA]</scope>
    <source>
        <strain evidence="2">DSM 45421</strain>
    </source>
</reference>
<dbReference type="AlphaFoldDB" id="A0A1G6SH62"/>
<dbReference type="RefSeq" id="WP_091367324.1">
    <property type="nucleotide sequence ID" value="NZ_FMZF01000005.1"/>
</dbReference>
<sequence length="377" mass="39657">MDVSFLAPVFQAAGPYATVCADVTHVTESADTELDLRVRAVAEKLGEQGAPEAVVEAVRGRLLEGNDGGEAGTVRGRAVVVAADGTVVFDAQLADVPRQELAEWSPQPDLLPVLRALPGRVPHVVVLTDRTGADLTVASLPGQVEEEETVKGDTFQIRKFQGGGWAHHRYQHNAENKWVHNADDVAEHIASVVRRLHPRFVLLAGDMRARQILTDRASGLWSDLIVSIDEGGRAAGADREPIERKAAELVAEHEAHDEADAVEKISSAGAHGLAVTGTAAVVEAFRKAQVETLVLADPADDEKLLVGGSPLELGVDQADMEALGVRDAHSVPAEGALLAAAVASSAGVVVVPRAALPGDIPVAAILRYTDDSTPTPQ</sequence>
<dbReference type="SUPFAM" id="SSF53137">
    <property type="entry name" value="Translational machinery components"/>
    <property type="match status" value="1"/>
</dbReference>
<evidence type="ECO:0000313" key="2">
    <source>
        <dbReference type="Proteomes" id="UP000199416"/>
    </source>
</evidence>
<dbReference type="OrthoDB" id="5179393at2"/>
<organism evidence="1 2">
    <name type="scientific">Geodermatophilus telluris</name>
    <dbReference type="NCBI Taxonomy" id="1190417"/>
    <lineage>
        <taxon>Bacteria</taxon>
        <taxon>Bacillati</taxon>
        <taxon>Actinomycetota</taxon>
        <taxon>Actinomycetes</taxon>
        <taxon>Geodermatophilales</taxon>
        <taxon>Geodermatophilaceae</taxon>
        <taxon>Geodermatophilus</taxon>
    </lineage>
</organism>
<dbReference type="Pfam" id="PF18844">
    <property type="entry name" value="baeRF_family2"/>
    <property type="match status" value="1"/>
</dbReference>